<reference evidence="1 2" key="1">
    <citation type="submission" date="2014-12" db="EMBL/GenBank/DDBJ databases">
        <title>Comparative genome analysis of Bacillus coagulans HM-08, Clostridium butyricum HM-68, Bacillus subtilis HM-66 and Bacillus licheniformis BL-09.</title>
        <authorList>
            <person name="Zhang H."/>
        </authorList>
    </citation>
    <scope>NUCLEOTIDE SEQUENCE [LARGE SCALE GENOMIC DNA]</scope>
    <source>
        <strain evidence="1 2">HM-66</strain>
    </source>
</reference>
<gene>
    <name evidence="1" type="ORF">SC09_Contig19orf00323</name>
</gene>
<evidence type="ECO:0000313" key="2">
    <source>
        <dbReference type="Proteomes" id="UP000032247"/>
    </source>
</evidence>
<proteinExistence type="predicted"/>
<dbReference type="Proteomes" id="UP000032247">
    <property type="component" value="Unassembled WGS sequence"/>
</dbReference>
<organism evidence="1 2">
    <name type="scientific">Bacillus subtilis</name>
    <dbReference type="NCBI Taxonomy" id="1423"/>
    <lineage>
        <taxon>Bacteria</taxon>
        <taxon>Bacillati</taxon>
        <taxon>Bacillota</taxon>
        <taxon>Bacilli</taxon>
        <taxon>Bacillales</taxon>
        <taxon>Bacillaceae</taxon>
        <taxon>Bacillus</taxon>
    </lineage>
</organism>
<accession>A0A0D1L0R1</accession>
<dbReference type="EMBL" id="JXBC01000002">
    <property type="protein sequence ID" value="KIU12002.1"/>
    <property type="molecule type" value="Genomic_DNA"/>
</dbReference>
<dbReference type="AlphaFoldDB" id="A0A0D1L0R1"/>
<sequence>MQIPEHLEFHSSRGNLIYVTALKKIEKSEKHAPQCVFFI</sequence>
<evidence type="ECO:0000313" key="1">
    <source>
        <dbReference type="EMBL" id="KIU12002.1"/>
    </source>
</evidence>
<comment type="caution">
    <text evidence="1">The sequence shown here is derived from an EMBL/GenBank/DDBJ whole genome shotgun (WGS) entry which is preliminary data.</text>
</comment>
<name>A0A0D1L0R1_BACIU</name>
<protein>
    <submittedName>
        <fullName evidence="1">Uncharacterized protein</fullName>
    </submittedName>
</protein>